<evidence type="ECO:0000259" key="5">
    <source>
        <dbReference type="Pfam" id="PF19335"/>
    </source>
</evidence>
<dbReference type="InterPro" id="IPR058649">
    <property type="entry name" value="CzcB_C"/>
</dbReference>
<dbReference type="Pfam" id="PF11827">
    <property type="entry name" value="DUF3347"/>
    <property type="match status" value="1"/>
</dbReference>
<evidence type="ECO:0000313" key="10">
    <source>
        <dbReference type="EMBL" id="TDQ18950.1"/>
    </source>
</evidence>
<evidence type="ECO:0000313" key="11">
    <source>
        <dbReference type="Proteomes" id="UP000294535"/>
    </source>
</evidence>
<dbReference type="InterPro" id="IPR058791">
    <property type="entry name" value="3HB_CusB"/>
</dbReference>
<dbReference type="SUPFAM" id="SSF111369">
    <property type="entry name" value="HlyD-like secretion proteins"/>
    <property type="match status" value="1"/>
</dbReference>
<evidence type="ECO:0000259" key="9">
    <source>
        <dbReference type="Pfam" id="PF25975"/>
    </source>
</evidence>
<dbReference type="Pfam" id="PF25919">
    <property type="entry name" value="BSH_CusB"/>
    <property type="match status" value="1"/>
</dbReference>
<organism evidence="10 11">
    <name type="scientific">Algoriphagus boseongensis</name>
    <dbReference type="NCBI Taxonomy" id="1442587"/>
    <lineage>
        <taxon>Bacteria</taxon>
        <taxon>Pseudomonadati</taxon>
        <taxon>Bacteroidota</taxon>
        <taxon>Cytophagia</taxon>
        <taxon>Cytophagales</taxon>
        <taxon>Cyclobacteriaceae</taxon>
        <taxon>Algoriphagus</taxon>
    </lineage>
</organism>
<dbReference type="Pfam" id="PF25954">
    <property type="entry name" value="Beta-barrel_RND_2"/>
    <property type="match status" value="1"/>
</dbReference>
<keyword evidence="3" id="KW-0472">Membrane</keyword>
<dbReference type="InterPro" id="IPR058790">
    <property type="entry name" value="BSH_CusB"/>
</dbReference>
<sequence length="592" mass="64763">MNSMKKIFENKTILILSTLILGAFIGWILKPSNSQKEEGHDHSEVVAEKTLWTCSMHPQIKLGEPGSCPICGMDLIPASQMTSGSGNPMVYEMTPEAVALAQIHTTKVGGSNAAGELFLTGKIQADERENASVTAKFPGRIDKLYVTFTGEKVQTGQKLATIYSPELLSAQRELIEASKSKADFPELYQAAKEKLRLWKLTESQIQAIEQSGTVKDQIDILADQSGVVTQRNISVGDYVSTGQVLFNVVNLNKLWVLLDAYESDLNSIKMGDPINFTVAGLQGEVFQAKVSFIDPLLDPNTRAASIRAEINNSGQKLKPEMFVTAKIKTQAKGSGTGLSVPRTSVLWSGKRSVVYVKVAGEMPSFEMREVTLGSRMGENYQIESGLQPGDEIVTNGVFAIDAAAQLSGQYSMMSRPETKSIEVSSEFRSQITKVADAYFAVKNALVKDDLEGTKKGVNLLNQSLSQVNMSLLTDKAHDSWMSQLAGLKEAAQKISSSPNLEESRKHFSMLSYHILEMTETFGINKDAVYKDYCPMAFGDQGAYWLSEQKDITNPYFGASMLTCGEVKQTYLKGQPVMNLSGSTSNSSTSHQH</sequence>
<protein>
    <submittedName>
        <fullName evidence="10">Cu(I)/Ag(I) efflux system membrane fusion protein</fullName>
    </submittedName>
</protein>
<evidence type="ECO:0000259" key="6">
    <source>
        <dbReference type="Pfam" id="PF25869"/>
    </source>
</evidence>
<dbReference type="FunFam" id="2.40.30.170:FF:000010">
    <property type="entry name" value="Efflux RND transporter periplasmic adaptor subunit"/>
    <property type="match status" value="1"/>
</dbReference>
<dbReference type="Pfam" id="PF19335">
    <property type="entry name" value="HMBD"/>
    <property type="match status" value="1"/>
</dbReference>
<proteinExistence type="inferred from homology"/>
<dbReference type="Pfam" id="PF25869">
    <property type="entry name" value="3HB_CusB"/>
    <property type="match status" value="1"/>
</dbReference>
<keyword evidence="3" id="KW-1133">Transmembrane helix</keyword>
<feature type="transmembrane region" description="Helical" evidence="3">
    <location>
        <begin position="12"/>
        <end position="29"/>
    </location>
</feature>
<comment type="caution">
    <text evidence="10">The sequence shown here is derived from an EMBL/GenBank/DDBJ whole genome shotgun (WGS) entry which is preliminary data.</text>
</comment>
<evidence type="ECO:0000256" key="1">
    <source>
        <dbReference type="ARBA" id="ARBA00009477"/>
    </source>
</evidence>
<evidence type="ECO:0000259" key="8">
    <source>
        <dbReference type="Pfam" id="PF25954"/>
    </source>
</evidence>
<dbReference type="GO" id="GO:0030288">
    <property type="term" value="C:outer membrane-bounded periplasmic space"/>
    <property type="evidence" value="ECO:0007669"/>
    <property type="project" value="TreeGrafter"/>
</dbReference>
<feature type="domain" description="DUF3347" evidence="4">
    <location>
        <begin position="434"/>
        <end position="525"/>
    </location>
</feature>
<comment type="similarity">
    <text evidence="1">Belongs to the membrane fusion protein (MFP) (TC 8.A.1) family.</text>
</comment>
<accession>A0A4R6T7F8</accession>
<dbReference type="GO" id="GO:0022857">
    <property type="term" value="F:transmembrane transporter activity"/>
    <property type="evidence" value="ECO:0007669"/>
    <property type="project" value="InterPro"/>
</dbReference>
<dbReference type="InterPro" id="IPR045800">
    <property type="entry name" value="HMBD"/>
</dbReference>
<dbReference type="GO" id="GO:0046914">
    <property type="term" value="F:transition metal ion binding"/>
    <property type="evidence" value="ECO:0007669"/>
    <property type="project" value="TreeGrafter"/>
</dbReference>
<feature type="domain" description="CzcB-like C-terminal circularly permuted SH3-like" evidence="9">
    <location>
        <begin position="339"/>
        <end position="400"/>
    </location>
</feature>
<feature type="domain" description="Heavy metal binding" evidence="5">
    <location>
        <begin position="52"/>
        <end position="78"/>
    </location>
</feature>
<dbReference type="Proteomes" id="UP000294535">
    <property type="component" value="Unassembled WGS sequence"/>
</dbReference>
<reference evidence="10 11" key="1">
    <citation type="submission" date="2019-03" db="EMBL/GenBank/DDBJ databases">
        <title>Genomic Encyclopedia of Type Strains, Phase III (KMG-III): the genomes of soil and plant-associated and newly described type strains.</title>
        <authorList>
            <person name="Whitman W."/>
        </authorList>
    </citation>
    <scope>NUCLEOTIDE SEQUENCE [LARGE SCALE GENOMIC DNA]</scope>
    <source>
        <strain evidence="10 11">CECT 8446</strain>
    </source>
</reference>
<keyword evidence="3" id="KW-0812">Transmembrane</keyword>
<gene>
    <name evidence="10" type="ORF">DFQ04_0761</name>
</gene>
<dbReference type="Gene3D" id="2.40.420.20">
    <property type="match status" value="1"/>
</dbReference>
<feature type="domain" description="CusB-like three alpha-helical bundle" evidence="6">
    <location>
        <begin position="166"/>
        <end position="215"/>
    </location>
</feature>
<dbReference type="GO" id="GO:0016020">
    <property type="term" value="C:membrane"/>
    <property type="evidence" value="ECO:0007669"/>
    <property type="project" value="InterPro"/>
</dbReference>
<dbReference type="GO" id="GO:0060003">
    <property type="term" value="P:copper ion export"/>
    <property type="evidence" value="ECO:0007669"/>
    <property type="project" value="TreeGrafter"/>
</dbReference>
<evidence type="ECO:0000259" key="7">
    <source>
        <dbReference type="Pfam" id="PF25919"/>
    </source>
</evidence>
<name>A0A4R6T7F8_9BACT</name>
<feature type="domain" description="CusB-like barrel-sandwich hybrid" evidence="7">
    <location>
        <begin position="131"/>
        <end position="248"/>
    </location>
</feature>
<keyword evidence="11" id="KW-1185">Reference proteome</keyword>
<dbReference type="InterPro" id="IPR051909">
    <property type="entry name" value="MFP_Cation_Efflux"/>
</dbReference>
<dbReference type="Gene3D" id="6.10.140.730">
    <property type="match status" value="1"/>
</dbReference>
<dbReference type="Gene3D" id="2.40.30.170">
    <property type="match status" value="1"/>
</dbReference>
<evidence type="ECO:0000256" key="3">
    <source>
        <dbReference type="SAM" id="Phobius"/>
    </source>
</evidence>
<evidence type="ECO:0000259" key="4">
    <source>
        <dbReference type="Pfam" id="PF11827"/>
    </source>
</evidence>
<dbReference type="InterPro" id="IPR021782">
    <property type="entry name" value="DUF3347"/>
</dbReference>
<dbReference type="NCBIfam" id="TIGR01730">
    <property type="entry name" value="RND_mfp"/>
    <property type="match status" value="1"/>
</dbReference>
<dbReference type="InterPro" id="IPR006143">
    <property type="entry name" value="RND_pump_MFP"/>
</dbReference>
<feature type="domain" description="CusB-like beta-barrel" evidence="8">
    <location>
        <begin position="253"/>
        <end position="330"/>
    </location>
</feature>
<dbReference type="Pfam" id="PF25975">
    <property type="entry name" value="CzcB_C"/>
    <property type="match status" value="1"/>
</dbReference>
<dbReference type="AlphaFoldDB" id="A0A4R6T7F8"/>
<evidence type="ECO:0000256" key="2">
    <source>
        <dbReference type="ARBA" id="ARBA00022448"/>
    </source>
</evidence>
<dbReference type="PANTHER" id="PTHR30097">
    <property type="entry name" value="CATION EFFLUX SYSTEM PROTEIN CUSB"/>
    <property type="match status" value="1"/>
</dbReference>
<dbReference type="GO" id="GO:0015679">
    <property type="term" value="P:plasma membrane copper ion transport"/>
    <property type="evidence" value="ECO:0007669"/>
    <property type="project" value="TreeGrafter"/>
</dbReference>
<dbReference type="PANTHER" id="PTHR30097:SF15">
    <property type="entry name" value="CATION EFFLUX SYSTEM PROTEIN CUSB"/>
    <property type="match status" value="1"/>
</dbReference>
<dbReference type="EMBL" id="SNYF01000005">
    <property type="protein sequence ID" value="TDQ18950.1"/>
    <property type="molecule type" value="Genomic_DNA"/>
</dbReference>
<keyword evidence="2" id="KW-0813">Transport</keyword>
<dbReference type="InterPro" id="IPR058792">
    <property type="entry name" value="Beta-barrel_RND_2"/>
</dbReference>